<dbReference type="InterPro" id="IPR011042">
    <property type="entry name" value="6-blade_b-propeller_TolB-like"/>
</dbReference>
<gene>
    <name evidence="1" type="ORF">C0601_05260</name>
</gene>
<dbReference type="EMBL" id="PKTG01000068">
    <property type="protein sequence ID" value="PLX18210.1"/>
    <property type="molecule type" value="Genomic_DNA"/>
</dbReference>
<evidence type="ECO:0000313" key="1">
    <source>
        <dbReference type="EMBL" id="PLX18210.1"/>
    </source>
</evidence>
<evidence type="ECO:0000313" key="2">
    <source>
        <dbReference type="Proteomes" id="UP000234857"/>
    </source>
</evidence>
<sequence length="408" mass="48136">MRKLSLILVLSIFVSLCTYSTTIPEMKRMIEDQKYPEAFKAIEERLKIDPKNHFLHEYNGDIYFALTEYKKAIDSFRKSLLNSVKKKDIDRVLEKVQQCKEGLYQESLKNLIKSKGFQTIDISLPEVKVAANAETIEFDSEFGFKKFGRRVFGPVSFAVNSKSIYVLDNINFKVKEFDQNGKLKREFGKESRSAGGMYRPVDIGDDENGNVYVLDMHSKNLRVIKYTDGEFVKEVKVLNARQLNRIRVYKDSVVVECVREKNRVYLEYDHDLKLKKERKSYFEDNQNEYRMENIFYNVFVINKQKLEKEYKIEYLKNTVSRDLLFADQNEFFVAARRIVAKKERGRDYLLDIHQIDKDGKILSSITFSPDVMGNMFRTRKYYLSPETGIMYVSSINENEFKLLKFKLF</sequence>
<dbReference type="SUPFAM" id="SSF48452">
    <property type="entry name" value="TPR-like"/>
    <property type="match status" value="1"/>
</dbReference>
<dbReference type="AlphaFoldDB" id="A0A2N5ZHN1"/>
<dbReference type="InterPro" id="IPR011990">
    <property type="entry name" value="TPR-like_helical_dom_sf"/>
</dbReference>
<dbReference type="Gene3D" id="1.25.40.10">
    <property type="entry name" value="Tetratricopeptide repeat domain"/>
    <property type="match status" value="1"/>
</dbReference>
<organism evidence="1 2">
    <name type="scientific">Muiribacterium halophilum</name>
    <dbReference type="NCBI Taxonomy" id="2053465"/>
    <lineage>
        <taxon>Bacteria</taxon>
        <taxon>Candidatus Muiribacteriota</taxon>
        <taxon>Candidatus Muiribacteriia</taxon>
        <taxon>Candidatus Muiribacteriales</taxon>
        <taxon>Candidatus Muiribacteriaceae</taxon>
        <taxon>Candidatus Muiribacterium</taxon>
    </lineage>
</organism>
<dbReference type="GO" id="GO:0008270">
    <property type="term" value="F:zinc ion binding"/>
    <property type="evidence" value="ECO:0007669"/>
    <property type="project" value="UniProtKB-KW"/>
</dbReference>
<dbReference type="PANTHER" id="PTHR24104:SF25">
    <property type="entry name" value="PROTEIN LIN-41"/>
    <property type="match status" value="1"/>
</dbReference>
<proteinExistence type="predicted"/>
<name>A0A2N5ZHN1_MUIH1</name>
<comment type="caution">
    <text evidence="1">The sequence shown here is derived from an EMBL/GenBank/DDBJ whole genome shotgun (WGS) entry which is preliminary data.</text>
</comment>
<dbReference type="PANTHER" id="PTHR24104">
    <property type="entry name" value="E3 UBIQUITIN-PROTEIN LIGASE NHLRC1-RELATED"/>
    <property type="match status" value="1"/>
</dbReference>
<accession>A0A2N5ZHN1</accession>
<dbReference type="Proteomes" id="UP000234857">
    <property type="component" value="Unassembled WGS sequence"/>
</dbReference>
<protein>
    <submittedName>
        <fullName evidence="1">Uncharacterized protein</fullName>
    </submittedName>
</protein>
<dbReference type="SUPFAM" id="SSF101898">
    <property type="entry name" value="NHL repeat"/>
    <property type="match status" value="1"/>
</dbReference>
<reference evidence="1 2" key="1">
    <citation type="submission" date="2017-11" db="EMBL/GenBank/DDBJ databases">
        <title>Genome-resolved metagenomics identifies genetic mobility, metabolic interactions, and unexpected diversity in perchlorate-reducing communities.</title>
        <authorList>
            <person name="Barnum T.P."/>
            <person name="Figueroa I.A."/>
            <person name="Carlstrom C.I."/>
            <person name="Lucas L.N."/>
            <person name="Engelbrektson A.L."/>
            <person name="Coates J.D."/>
        </authorList>
    </citation>
    <scope>NUCLEOTIDE SEQUENCE [LARGE SCALE GENOMIC DNA]</scope>
    <source>
        <strain evidence="1">BM706</strain>
    </source>
</reference>
<dbReference type="Gene3D" id="2.120.10.30">
    <property type="entry name" value="TolB, C-terminal domain"/>
    <property type="match status" value="1"/>
</dbReference>
<dbReference type="InterPro" id="IPR050952">
    <property type="entry name" value="TRIM-NHL_E3_ligases"/>
</dbReference>